<evidence type="ECO:0000313" key="2">
    <source>
        <dbReference type="EMBL" id="VEL35040.1"/>
    </source>
</evidence>
<dbReference type="EMBL" id="CAAALY010248933">
    <property type="protein sequence ID" value="VEL35040.1"/>
    <property type="molecule type" value="Genomic_DNA"/>
</dbReference>
<feature type="compositionally biased region" description="Polar residues" evidence="1">
    <location>
        <begin position="156"/>
        <end position="167"/>
    </location>
</feature>
<organism evidence="2 3">
    <name type="scientific">Protopolystoma xenopodis</name>
    <dbReference type="NCBI Taxonomy" id="117903"/>
    <lineage>
        <taxon>Eukaryota</taxon>
        <taxon>Metazoa</taxon>
        <taxon>Spiralia</taxon>
        <taxon>Lophotrochozoa</taxon>
        <taxon>Platyhelminthes</taxon>
        <taxon>Monogenea</taxon>
        <taxon>Polyopisthocotylea</taxon>
        <taxon>Polystomatidea</taxon>
        <taxon>Polystomatidae</taxon>
        <taxon>Protopolystoma</taxon>
    </lineage>
</organism>
<comment type="caution">
    <text evidence="2">The sequence shown here is derived from an EMBL/GenBank/DDBJ whole genome shotgun (WGS) entry which is preliminary data.</text>
</comment>
<keyword evidence="3" id="KW-1185">Reference proteome</keyword>
<dbReference type="OrthoDB" id="25179at2759"/>
<proteinExistence type="predicted"/>
<reference evidence="2" key="1">
    <citation type="submission" date="2018-11" db="EMBL/GenBank/DDBJ databases">
        <authorList>
            <consortium name="Pathogen Informatics"/>
        </authorList>
    </citation>
    <scope>NUCLEOTIDE SEQUENCE</scope>
</reference>
<dbReference type="AlphaFoldDB" id="A0A3S5B6E6"/>
<evidence type="ECO:0000256" key="1">
    <source>
        <dbReference type="SAM" id="MobiDB-lite"/>
    </source>
</evidence>
<sequence length="332" mass="36157">MGTSFAQLVICAPFLPDGSGPDFSRQIPITDALSSESVEQTSSTAGSGASTLAPLSNSLLPSSRTIGPLSAAPAVLTQAAKLGSTESNQLPASYLSESQSRPVTLDLAISADRLPDRCTNSESIPATIEPPGLIDGENKVADRRTNLHFDQRTRNDSSASESLSRTGLNCREDPPLFSLVGAMATSTSKNWACTPKEDCNDYDTLEPVGAQTGPTCISAVSPRIDQTCTVGQPLTRYMYQFGQSEYHDPAFDRRLSNNLIDFFRSQWHRHEHIEGPQERSKTIALVQHSAQQMPTGAVIHRATCVQQTCTVRLSDRWNFFIILVNYVELDCF</sequence>
<protein>
    <submittedName>
        <fullName evidence="2">Uncharacterized protein</fullName>
    </submittedName>
</protein>
<feature type="region of interest" description="Disordered" evidence="1">
    <location>
        <begin position="116"/>
        <end position="167"/>
    </location>
</feature>
<gene>
    <name evidence="2" type="ORF">PXEA_LOCUS28480</name>
</gene>
<accession>A0A3S5B6E6</accession>
<evidence type="ECO:0000313" key="3">
    <source>
        <dbReference type="Proteomes" id="UP000784294"/>
    </source>
</evidence>
<dbReference type="Proteomes" id="UP000784294">
    <property type="component" value="Unassembled WGS sequence"/>
</dbReference>
<feature type="compositionally biased region" description="Basic and acidic residues" evidence="1">
    <location>
        <begin position="136"/>
        <end position="155"/>
    </location>
</feature>
<name>A0A3S5B6E6_9PLAT</name>